<dbReference type="AlphaFoldDB" id="A0A8T0FEH5"/>
<dbReference type="SUPFAM" id="SSF56219">
    <property type="entry name" value="DNase I-like"/>
    <property type="match status" value="1"/>
</dbReference>
<sequence>MLSEKTAAGGGGLVFLVRNVHFKNIPDAVGSSGVMEYQGLKSLSKDRNIDIIITYYLPNNLGLPVDLMEGFLENNTLVLGDLNAKHAEWGSHTTNNRRTELVNLANDKAFLFLNDGSHTYHSHSYNSADALNISMISPGLFPYSSWRALDGVGSEHLPLIEIDFKVNYYGDSKLRWKFRRADSEDVRKFGSTDFSFRRSWRKSGLVFIIFSAAKASIPRGKYKGKKQIYK</sequence>
<protein>
    <recommendedName>
        <fullName evidence="1">Endonuclease/exonuclease/phosphatase domain-containing protein</fullName>
    </recommendedName>
</protein>
<dbReference type="Proteomes" id="UP000807504">
    <property type="component" value="Unassembled WGS sequence"/>
</dbReference>
<comment type="caution">
    <text evidence="2">The sequence shown here is derived from an EMBL/GenBank/DDBJ whole genome shotgun (WGS) entry which is preliminary data.</text>
</comment>
<reference evidence="2" key="2">
    <citation type="submission" date="2020-06" db="EMBL/GenBank/DDBJ databases">
        <authorList>
            <person name="Sheffer M."/>
        </authorList>
    </citation>
    <scope>NUCLEOTIDE SEQUENCE</scope>
</reference>
<gene>
    <name evidence="2" type="ORF">HNY73_008938</name>
</gene>
<evidence type="ECO:0000259" key="1">
    <source>
        <dbReference type="Pfam" id="PF14529"/>
    </source>
</evidence>
<reference evidence="2" key="1">
    <citation type="journal article" date="2020" name="bioRxiv">
        <title>Chromosome-level reference genome of the European wasp spider Argiope bruennichi: a resource for studies on range expansion and evolutionary adaptation.</title>
        <authorList>
            <person name="Sheffer M.M."/>
            <person name="Hoppe A."/>
            <person name="Krehenwinkel H."/>
            <person name="Uhl G."/>
            <person name="Kuss A.W."/>
            <person name="Jensen L."/>
            <person name="Jensen C."/>
            <person name="Gillespie R.G."/>
            <person name="Hoff K.J."/>
            <person name="Prost S."/>
        </authorList>
    </citation>
    <scope>NUCLEOTIDE SEQUENCE</scope>
</reference>
<dbReference type="Pfam" id="PF14529">
    <property type="entry name" value="Exo_endo_phos_2"/>
    <property type="match status" value="1"/>
</dbReference>
<accession>A0A8T0FEH5</accession>
<dbReference type="GO" id="GO:0003824">
    <property type="term" value="F:catalytic activity"/>
    <property type="evidence" value="ECO:0007669"/>
    <property type="project" value="InterPro"/>
</dbReference>
<dbReference type="EMBL" id="JABXBU010000015">
    <property type="protein sequence ID" value="KAF8787323.1"/>
    <property type="molecule type" value="Genomic_DNA"/>
</dbReference>
<evidence type="ECO:0000313" key="3">
    <source>
        <dbReference type="Proteomes" id="UP000807504"/>
    </source>
</evidence>
<evidence type="ECO:0000313" key="2">
    <source>
        <dbReference type="EMBL" id="KAF8787323.1"/>
    </source>
</evidence>
<organism evidence="2 3">
    <name type="scientific">Argiope bruennichi</name>
    <name type="common">Wasp spider</name>
    <name type="synonym">Aranea bruennichi</name>
    <dbReference type="NCBI Taxonomy" id="94029"/>
    <lineage>
        <taxon>Eukaryota</taxon>
        <taxon>Metazoa</taxon>
        <taxon>Ecdysozoa</taxon>
        <taxon>Arthropoda</taxon>
        <taxon>Chelicerata</taxon>
        <taxon>Arachnida</taxon>
        <taxon>Araneae</taxon>
        <taxon>Araneomorphae</taxon>
        <taxon>Entelegynae</taxon>
        <taxon>Araneoidea</taxon>
        <taxon>Araneidae</taxon>
        <taxon>Argiope</taxon>
    </lineage>
</organism>
<dbReference type="InterPro" id="IPR005135">
    <property type="entry name" value="Endo/exonuclease/phosphatase"/>
</dbReference>
<proteinExistence type="predicted"/>
<dbReference type="Gene3D" id="3.60.10.10">
    <property type="entry name" value="Endonuclease/exonuclease/phosphatase"/>
    <property type="match status" value="1"/>
</dbReference>
<feature type="domain" description="Endonuclease/exonuclease/phosphatase" evidence="1">
    <location>
        <begin position="70"/>
        <end position="159"/>
    </location>
</feature>
<name>A0A8T0FEH5_ARGBR</name>
<dbReference type="InterPro" id="IPR036691">
    <property type="entry name" value="Endo/exonu/phosph_ase_sf"/>
</dbReference>
<keyword evidence="3" id="KW-1185">Reference proteome</keyword>